<sequence length="165" mass="18620">MNPISFVLLIGITFLVILWLRSLPKRKRLTAIVTIILALGALVIVLMAITGRLPWIAALVAGLLPFTRHLLPFLLKALPFLNIWNKQRKEKHNREGGQKRTGPNTQYSRQQVREAYDILGLKPGCSKDEIIAAHRRLMQKNHPDRGGSDYLAAKINQAKDTLLND</sequence>
<evidence type="ECO:0000256" key="7">
    <source>
        <dbReference type="SAM" id="Phobius"/>
    </source>
</evidence>
<feature type="transmembrane region" description="Helical" evidence="7">
    <location>
        <begin position="29"/>
        <end position="49"/>
    </location>
</feature>
<evidence type="ECO:0000313" key="9">
    <source>
        <dbReference type="EMBL" id="MEM5536427.1"/>
    </source>
</evidence>
<dbReference type="RefSeq" id="WP_067982356.1">
    <property type="nucleotide sequence ID" value="NZ_JBBMRA010000006.1"/>
</dbReference>
<comment type="similarity">
    <text evidence="6">Belongs to the TIM14 family.</text>
</comment>
<evidence type="ECO:0000313" key="10">
    <source>
        <dbReference type="Proteomes" id="UP001449225"/>
    </source>
</evidence>
<dbReference type="InterPro" id="IPR001623">
    <property type="entry name" value="DnaJ_domain"/>
</dbReference>
<keyword evidence="3 7" id="KW-1133">Transmembrane helix</keyword>
<dbReference type="Pfam" id="PF00226">
    <property type="entry name" value="DnaJ"/>
    <property type="match status" value="1"/>
</dbReference>
<name>A0ABU9TT98_9GAMM</name>
<dbReference type="Proteomes" id="UP001449225">
    <property type="component" value="Unassembled WGS sequence"/>
</dbReference>
<keyword evidence="5" id="KW-0143">Chaperone</keyword>
<feature type="transmembrane region" description="Helical" evidence="7">
    <location>
        <begin position="55"/>
        <end position="84"/>
    </location>
</feature>
<dbReference type="Gene3D" id="1.10.287.110">
    <property type="entry name" value="DnaJ domain"/>
    <property type="match status" value="1"/>
</dbReference>
<evidence type="ECO:0000259" key="8">
    <source>
        <dbReference type="PROSITE" id="PS50076"/>
    </source>
</evidence>
<evidence type="ECO:0000256" key="1">
    <source>
        <dbReference type="ARBA" id="ARBA00004167"/>
    </source>
</evidence>
<feature type="domain" description="J" evidence="8">
    <location>
        <begin position="114"/>
        <end position="165"/>
    </location>
</feature>
<organism evidence="9 10">
    <name type="scientific">Neptuniibacter pectenicola</name>
    <dbReference type="NCBI Taxonomy" id="1806669"/>
    <lineage>
        <taxon>Bacteria</taxon>
        <taxon>Pseudomonadati</taxon>
        <taxon>Pseudomonadota</taxon>
        <taxon>Gammaproteobacteria</taxon>
        <taxon>Oceanospirillales</taxon>
        <taxon>Oceanospirillaceae</taxon>
        <taxon>Neptuniibacter</taxon>
    </lineage>
</organism>
<feature type="transmembrane region" description="Helical" evidence="7">
    <location>
        <begin position="6"/>
        <end position="22"/>
    </location>
</feature>
<dbReference type="EMBL" id="JBBMRA010000006">
    <property type="protein sequence ID" value="MEM5536427.1"/>
    <property type="molecule type" value="Genomic_DNA"/>
</dbReference>
<protein>
    <submittedName>
        <fullName evidence="9">DnaJ domain-containing protein</fullName>
    </submittedName>
</protein>
<dbReference type="InterPro" id="IPR036869">
    <property type="entry name" value="J_dom_sf"/>
</dbReference>
<evidence type="ECO:0000256" key="3">
    <source>
        <dbReference type="ARBA" id="ARBA00022989"/>
    </source>
</evidence>
<evidence type="ECO:0000256" key="6">
    <source>
        <dbReference type="ARBA" id="ARBA00038105"/>
    </source>
</evidence>
<dbReference type="SUPFAM" id="SSF46565">
    <property type="entry name" value="Chaperone J-domain"/>
    <property type="match status" value="1"/>
</dbReference>
<evidence type="ECO:0000256" key="4">
    <source>
        <dbReference type="ARBA" id="ARBA00023136"/>
    </source>
</evidence>
<dbReference type="PANTHER" id="PTHR12763:SF28">
    <property type="entry name" value="GEO10507P1-RELATED"/>
    <property type="match status" value="1"/>
</dbReference>
<reference evidence="9 10" key="1">
    <citation type="submission" date="2024-03" db="EMBL/GenBank/DDBJ databases">
        <title>Community enrichment and isolation of bacterial strains for fucoidan degradation.</title>
        <authorList>
            <person name="Sichert A."/>
        </authorList>
    </citation>
    <scope>NUCLEOTIDE SEQUENCE [LARGE SCALE GENOMIC DNA]</scope>
    <source>
        <strain evidence="9 10">AS76</strain>
    </source>
</reference>
<accession>A0ABU9TT98</accession>
<gene>
    <name evidence="9" type="ORF">WNY58_08495</name>
</gene>
<dbReference type="PANTHER" id="PTHR12763">
    <property type="match status" value="1"/>
</dbReference>
<evidence type="ECO:0000256" key="5">
    <source>
        <dbReference type="ARBA" id="ARBA00023186"/>
    </source>
</evidence>
<keyword evidence="4 7" id="KW-0472">Membrane</keyword>
<comment type="subcellular location">
    <subcellularLocation>
        <location evidence="1">Membrane</location>
        <topology evidence="1">Single-pass membrane protein</topology>
    </subcellularLocation>
</comment>
<dbReference type="PROSITE" id="PS50076">
    <property type="entry name" value="DNAJ_2"/>
    <property type="match status" value="1"/>
</dbReference>
<comment type="caution">
    <text evidence="9">The sequence shown here is derived from an EMBL/GenBank/DDBJ whole genome shotgun (WGS) entry which is preliminary data.</text>
</comment>
<dbReference type="SMART" id="SM00271">
    <property type="entry name" value="DnaJ"/>
    <property type="match status" value="1"/>
</dbReference>
<keyword evidence="2 7" id="KW-0812">Transmembrane</keyword>
<evidence type="ECO:0000256" key="2">
    <source>
        <dbReference type="ARBA" id="ARBA00022692"/>
    </source>
</evidence>
<dbReference type="CDD" id="cd06257">
    <property type="entry name" value="DnaJ"/>
    <property type="match status" value="1"/>
</dbReference>
<proteinExistence type="inferred from homology"/>
<keyword evidence="10" id="KW-1185">Reference proteome</keyword>